<dbReference type="InterPro" id="IPR000760">
    <property type="entry name" value="Inositol_monophosphatase-like"/>
</dbReference>
<gene>
    <name evidence="9" type="ORF">A2557_07960</name>
</gene>
<dbReference type="Gene3D" id="3.30.540.10">
    <property type="entry name" value="Fructose-1,6-Bisphosphatase, subunit A, domain 1"/>
    <property type="match status" value="1"/>
</dbReference>
<evidence type="ECO:0000256" key="1">
    <source>
        <dbReference type="ARBA" id="ARBA00001033"/>
    </source>
</evidence>
<organism evidence="9 10">
    <name type="scientific">Candidatus Lambdaproteobacteria bacterium RIFOXYD2_FULL_56_26</name>
    <dbReference type="NCBI Taxonomy" id="1817773"/>
    <lineage>
        <taxon>Bacteria</taxon>
        <taxon>Pseudomonadati</taxon>
        <taxon>Pseudomonadota</taxon>
        <taxon>Candidatus Lambdaproteobacteria</taxon>
    </lineage>
</organism>
<dbReference type="Proteomes" id="UP000177583">
    <property type="component" value="Unassembled WGS sequence"/>
</dbReference>
<evidence type="ECO:0000256" key="5">
    <source>
        <dbReference type="ARBA" id="ARBA00022801"/>
    </source>
</evidence>
<comment type="similarity">
    <text evidence="3 8">Belongs to the inositol monophosphatase superfamily.</text>
</comment>
<comment type="catalytic activity">
    <reaction evidence="1 8">
        <text>a myo-inositol phosphate + H2O = myo-inositol + phosphate</text>
        <dbReference type="Rhea" id="RHEA:24056"/>
        <dbReference type="ChEBI" id="CHEBI:15377"/>
        <dbReference type="ChEBI" id="CHEBI:17268"/>
        <dbReference type="ChEBI" id="CHEBI:43474"/>
        <dbReference type="ChEBI" id="CHEBI:84139"/>
        <dbReference type="EC" id="3.1.3.25"/>
    </reaction>
</comment>
<dbReference type="SUPFAM" id="SSF56655">
    <property type="entry name" value="Carbohydrate phosphatase"/>
    <property type="match status" value="1"/>
</dbReference>
<dbReference type="EC" id="3.1.3.25" evidence="8"/>
<evidence type="ECO:0000256" key="4">
    <source>
        <dbReference type="ARBA" id="ARBA00022723"/>
    </source>
</evidence>
<dbReference type="InterPro" id="IPR020550">
    <property type="entry name" value="Inositol_monophosphatase_CS"/>
</dbReference>
<evidence type="ECO:0000256" key="3">
    <source>
        <dbReference type="ARBA" id="ARBA00009759"/>
    </source>
</evidence>
<keyword evidence="6 7" id="KW-0460">Magnesium</keyword>
<dbReference type="GO" id="GO:0046854">
    <property type="term" value="P:phosphatidylinositol phosphate biosynthetic process"/>
    <property type="evidence" value="ECO:0007669"/>
    <property type="project" value="InterPro"/>
</dbReference>
<feature type="binding site" evidence="7">
    <location>
        <position position="73"/>
    </location>
    <ligand>
        <name>Mg(2+)</name>
        <dbReference type="ChEBI" id="CHEBI:18420"/>
        <label>1</label>
        <note>catalytic</note>
    </ligand>
</feature>
<evidence type="ECO:0000256" key="8">
    <source>
        <dbReference type="RuleBase" id="RU364068"/>
    </source>
</evidence>
<feature type="binding site" evidence="7">
    <location>
        <position position="199"/>
    </location>
    <ligand>
        <name>Mg(2+)</name>
        <dbReference type="ChEBI" id="CHEBI:18420"/>
        <label>1</label>
        <note>catalytic</note>
    </ligand>
</feature>
<proteinExistence type="inferred from homology"/>
<accession>A0A1F6H417</accession>
<dbReference type="Pfam" id="PF00459">
    <property type="entry name" value="Inositol_P"/>
    <property type="match status" value="1"/>
</dbReference>
<dbReference type="PROSITE" id="PS00630">
    <property type="entry name" value="IMP_2"/>
    <property type="match status" value="1"/>
</dbReference>
<dbReference type="PANTHER" id="PTHR20854">
    <property type="entry name" value="INOSITOL MONOPHOSPHATASE"/>
    <property type="match status" value="1"/>
</dbReference>
<dbReference type="Gene3D" id="3.40.190.80">
    <property type="match status" value="1"/>
</dbReference>
<reference evidence="9 10" key="1">
    <citation type="journal article" date="2016" name="Nat. Commun.">
        <title>Thousands of microbial genomes shed light on interconnected biogeochemical processes in an aquifer system.</title>
        <authorList>
            <person name="Anantharaman K."/>
            <person name="Brown C.T."/>
            <person name="Hug L.A."/>
            <person name="Sharon I."/>
            <person name="Castelle C.J."/>
            <person name="Probst A.J."/>
            <person name="Thomas B.C."/>
            <person name="Singh A."/>
            <person name="Wilkins M.J."/>
            <person name="Karaoz U."/>
            <person name="Brodie E.L."/>
            <person name="Williams K.H."/>
            <person name="Hubbard S.S."/>
            <person name="Banfield J.F."/>
        </authorList>
    </citation>
    <scope>NUCLEOTIDE SEQUENCE [LARGE SCALE GENOMIC DNA]</scope>
</reference>
<dbReference type="PROSITE" id="PS00629">
    <property type="entry name" value="IMP_1"/>
    <property type="match status" value="1"/>
</dbReference>
<evidence type="ECO:0000256" key="6">
    <source>
        <dbReference type="ARBA" id="ARBA00022842"/>
    </source>
</evidence>
<dbReference type="EMBL" id="MFNF01000001">
    <property type="protein sequence ID" value="OGH05119.1"/>
    <property type="molecule type" value="Genomic_DNA"/>
</dbReference>
<keyword evidence="4 7" id="KW-0479">Metal-binding</keyword>
<dbReference type="CDD" id="cd01639">
    <property type="entry name" value="IMPase"/>
    <property type="match status" value="1"/>
</dbReference>
<protein>
    <recommendedName>
        <fullName evidence="8">Inositol-1-monophosphatase</fullName>
        <ecNumber evidence="8">3.1.3.25</ecNumber>
    </recommendedName>
</protein>
<dbReference type="InterPro" id="IPR020583">
    <property type="entry name" value="Inositol_monoP_metal-BS"/>
</dbReference>
<evidence type="ECO:0000256" key="7">
    <source>
        <dbReference type="PIRSR" id="PIRSR600760-2"/>
    </source>
</evidence>
<dbReference type="GO" id="GO:0008934">
    <property type="term" value="F:inositol monophosphate 1-phosphatase activity"/>
    <property type="evidence" value="ECO:0007669"/>
    <property type="project" value="InterPro"/>
</dbReference>
<name>A0A1F6H417_9PROT</name>
<feature type="binding site" evidence="7">
    <location>
        <position position="71"/>
    </location>
    <ligand>
        <name>Mg(2+)</name>
        <dbReference type="ChEBI" id="CHEBI:18420"/>
        <label>1</label>
        <note>catalytic</note>
    </ligand>
</feature>
<dbReference type="GO" id="GO:0006020">
    <property type="term" value="P:inositol metabolic process"/>
    <property type="evidence" value="ECO:0007669"/>
    <property type="project" value="TreeGrafter"/>
</dbReference>
<feature type="binding site" evidence="7">
    <location>
        <position position="56"/>
    </location>
    <ligand>
        <name>Mg(2+)</name>
        <dbReference type="ChEBI" id="CHEBI:18420"/>
        <label>1</label>
        <note>catalytic</note>
    </ligand>
</feature>
<dbReference type="PANTHER" id="PTHR20854:SF4">
    <property type="entry name" value="INOSITOL-1-MONOPHOSPHATASE-RELATED"/>
    <property type="match status" value="1"/>
</dbReference>
<dbReference type="PRINTS" id="PR00377">
    <property type="entry name" value="IMPHPHTASES"/>
</dbReference>
<keyword evidence="5 8" id="KW-0378">Hydrolase</keyword>
<dbReference type="GO" id="GO:0046872">
    <property type="term" value="F:metal ion binding"/>
    <property type="evidence" value="ECO:0007669"/>
    <property type="project" value="UniProtKB-KW"/>
</dbReference>
<dbReference type="InterPro" id="IPR033942">
    <property type="entry name" value="IMPase"/>
</dbReference>
<comment type="caution">
    <text evidence="9">The sequence shown here is derived from an EMBL/GenBank/DDBJ whole genome shotgun (WGS) entry which is preliminary data.</text>
</comment>
<evidence type="ECO:0000256" key="2">
    <source>
        <dbReference type="ARBA" id="ARBA00001946"/>
    </source>
</evidence>
<evidence type="ECO:0000313" key="10">
    <source>
        <dbReference type="Proteomes" id="UP000177583"/>
    </source>
</evidence>
<dbReference type="GO" id="GO:0007165">
    <property type="term" value="P:signal transduction"/>
    <property type="evidence" value="ECO:0007669"/>
    <property type="project" value="TreeGrafter"/>
</dbReference>
<comment type="cofactor">
    <cofactor evidence="2 7 8">
        <name>Mg(2+)</name>
        <dbReference type="ChEBI" id="CHEBI:18420"/>
    </cofactor>
</comment>
<feature type="binding site" evidence="7">
    <location>
        <position position="74"/>
    </location>
    <ligand>
        <name>Mg(2+)</name>
        <dbReference type="ChEBI" id="CHEBI:18420"/>
        <label>1</label>
        <note>catalytic</note>
    </ligand>
</feature>
<sequence>MLAAGAVSLEFAHRIGDLKVREKSPRDLVTQADLAVEQYLIEALKDIEPNAGFYGEETGQTDDQNLRWVIDPIDGTHSFVRGQVFWSISVALERNGVLELGAVFAPRLHDLYLAARGEGASLNGQKIEVSKISNLSEAMVSTGFACLRAGLEENNLPRFGRIAKATLGQRRFGSAALDLCLVAQGQVDLFWEQELNLYDVAAGALILAEAGGEVCDFKGRPGLYPKEVLATNRRLTAAVLPLL</sequence>
<dbReference type="AlphaFoldDB" id="A0A1F6H417"/>
<evidence type="ECO:0000313" key="9">
    <source>
        <dbReference type="EMBL" id="OGH05119.1"/>
    </source>
</evidence>